<reference evidence="1 2" key="1">
    <citation type="journal article" date="2020" name="IScience">
        <title>Genome Sequencing of the Endangered Kingdonia uniflora (Circaeasteraceae, Ranunculales) Reveals Potential Mechanisms of Evolutionary Specialization.</title>
        <authorList>
            <person name="Sun Y."/>
            <person name="Deng T."/>
            <person name="Zhang A."/>
            <person name="Moore M.J."/>
            <person name="Landis J.B."/>
            <person name="Lin N."/>
            <person name="Zhang H."/>
            <person name="Zhang X."/>
            <person name="Huang J."/>
            <person name="Zhang X."/>
            <person name="Sun H."/>
            <person name="Wang H."/>
        </authorList>
    </citation>
    <scope>NUCLEOTIDE SEQUENCE [LARGE SCALE GENOMIC DNA]</scope>
    <source>
        <strain evidence="1">TB1705</strain>
        <tissue evidence="1">Leaf</tissue>
    </source>
</reference>
<accession>A0A7J7LUC0</accession>
<dbReference type="AlphaFoldDB" id="A0A7J7LUC0"/>
<dbReference type="PANTHER" id="PTHR36050:SF1">
    <property type="entry name" value="O-FUCOSYLTRANSFERASE 30"/>
    <property type="match status" value="1"/>
</dbReference>
<protein>
    <submittedName>
        <fullName evidence="1">Uncharacterized protein</fullName>
    </submittedName>
</protein>
<evidence type="ECO:0000313" key="2">
    <source>
        <dbReference type="Proteomes" id="UP000541444"/>
    </source>
</evidence>
<keyword evidence="2" id="KW-1185">Reference proteome</keyword>
<organism evidence="1 2">
    <name type="scientific">Kingdonia uniflora</name>
    <dbReference type="NCBI Taxonomy" id="39325"/>
    <lineage>
        <taxon>Eukaryota</taxon>
        <taxon>Viridiplantae</taxon>
        <taxon>Streptophyta</taxon>
        <taxon>Embryophyta</taxon>
        <taxon>Tracheophyta</taxon>
        <taxon>Spermatophyta</taxon>
        <taxon>Magnoliopsida</taxon>
        <taxon>Ranunculales</taxon>
        <taxon>Circaeasteraceae</taxon>
        <taxon>Kingdonia</taxon>
    </lineage>
</organism>
<gene>
    <name evidence="1" type="ORF">GIB67_015592</name>
</gene>
<dbReference type="OrthoDB" id="1882547at2759"/>
<comment type="caution">
    <text evidence="1">The sequence shown here is derived from an EMBL/GenBank/DDBJ whole genome shotgun (WGS) entry which is preliminary data.</text>
</comment>
<dbReference type="Proteomes" id="UP000541444">
    <property type="component" value="Unassembled WGS sequence"/>
</dbReference>
<dbReference type="PANTHER" id="PTHR36050">
    <property type="entry name" value="O-FUCOSYLTRANSFERASE 30"/>
    <property type="match status" value="1"/>
</dbReference>
<proteinExistence type="predicted"/>
<evidence type="ECO:0000313" key="1">
    <source>
        <dbReference type="EMBL" id="KAF6146154.1"/>
    </source>
</evidence>
<name>A0A7J7LUC0_9MAGN</name>
<sequence>MFRYVSMADIVDLSSLVSASMVKFIDFRVFASLMCGLESDLVCFGLPIDSRSSSILGKLRQCGSLISGFDGNVDKCLYALDEDCRTTVWTYQQNIEVDTLDAFQPDEQLQKKKRIFYVRRRRDVHKALGPGSKAELATVVAFGSVFTTPYKGSELYIDIHKAPRDKRIQTLLQKIDFLPFVLEIMTAGKKFASEKIMAPFLCAQLRLLDGQFKNHWKVTFTGLKQKLELLQKEGPLPIHVFVMTDLPKANWSGSYLGELESDSRSFKLFNLHERDPLVVRTAEAVVTKKGCPPKTAPDILLYIEETICSCATLGFVGTVGSTIAESIELMRKSGTCSN</sequence>
<dbReference type="EMBL" id="JACGCM010002006">
    <property type="protein sequence ID" value="KAF6146154.1"/>
    <property type="molecule type" value="Genomic_DNA"/>
</dbReference>